<dbReference type="EMBL" id="JARIHO010000044">
    <property type="protein sequence ID" value="KAJ7325406.1"/>
    <property type="molecule type" value="Genomic_DNA"/>
</dbReference>
<accession>A0AAD6ZIT5</accession>
<evidence type="ECO:0000313" key="3">
    <source>
        <dbReference type="Proteomes" id="UP001218218"/>
    </source>
</evidence>
<proteinExistence type="predicted"/>
<comment type="caution">
    <text evidence="2">The sequence shown here is derived from an EMBL/GenBank/DDBJ whole genome shotgun (WGS) entry which is preliminary data.</text>
</comment>
<name>A0AAD6ZIT5_9AGAR</name>
<protein>
    <submittedName>
        <fullName evidence="2">Uncharacterized protein</fullName>
    </submittedName>
</protein>
<sequence>MAPINIMVAGILTGQGVGEWDGTLLWWGGSAAGMATLCVALVWATQEEQVALPLGGYRRVPRCGLHSPWMGKLRCLTERVGAWLVKITRPPTGRSREEGRKRTRATGGRDRPRREATQRMGHPNLNPGVSIYTDRGRLYPMVTNLDSGATPSVYMDDILIMELAQPRRSRNRPTPPPGTPGLPSRIVDDESGPTPPYEERLGSNSRTRTTNTWVEVVRG</sequence>
<evidence type="ECO:0000256" key="1">
    <source>
        <dbReference type="SAM" id="MobiDB-lite"/>
    </source>
</evidence>
<feature type="region of interest" description="Disordered" evidence="1">
    <location>
        <begin position="165"/>
        <end position="211"/>
    </location>
</feature>
<dbReference type="AlphaFoldDB" id="A0AAD6ZIT5"/>
<feature type="region of interest" description="Disordered" evidence="1">
    <location>
        <begin position="88"/>
        <end position="129"/>
    </location>
</feature>
<dbReference type="Proteomes" id="UP001218218">
    <property type="component" value="Unassembled WGS sequence"/>
</dbReference>
<evidence type="ECO:0000313" key="2">
    <source>
        <dbReference type="EMBL" id="KAJ7325406.1"/>
    </source>
</evidence>
<feature type="compositionally biased region" description="Polar residues" evidence="1">
    <location>
        <begin position="202"/>
        <end position="211"/>
    </location>
</feature>
<feature type="compositionally biased region" description="Basic and acidic residues" evidence="1">
    <location>
        <begin position="107"/>
        <end position="117"/>
    </location>
</feature>
<keyword evidence="3" id="KW-1185">Reference proteome</keyword>
<reference evidence="2" key="1">
    <citation type="submission" date="2023-03" db="EMBL/GenBank/DDBJ databases">
        <title>Massive genome expansion in bonnet fungi (Mycena s.s.) driven by repeated elements and novel gene families across ecological guilds.</title>
        <authorList>
            <consortium name="Lawrence Berkeley National Laboratory"/>
            <person name="Harder C.B."/>
            <person name="Miyauchi S."/>
            <person name="Viragh M."/>
            <person name="Kuo A."/>
            <person name="Thoen E."/>
            <person name="Andreopoulos B."/>
            <person name="Lu D."/>
            <person name="Skrede I."/>
            <person name="Drula E."/>
            <person name="Henrissat B."/>
            <person name="Morin E."/>
            <person name="Kohler A."/>
            <person name="Barry K."/>
            <person name="LaButti K."/>
            <person name="Morin E."/>
            <person name="Salamov A."/>
            <person name="Lipzen A."/>
            <person name="Mereny Z."/>
            <person name="Hegedus B."/>
            <person name="Baldrian P."/>
            <person name="Stursova M."/>
            <person name="Weitz H."/>
            <person name="Taylor A."/>
            <person name="Grigoriev I.V."/>
            <person name="Nagy L.G."/>
            <person name="Martin F."/>
            <person name="Kauserud H."/>
        </authorList>
    </citation>
    <scope>NUCLEOTIDE SEQUENCE</scope>
    <source>
        <strain evidence="2">CBHHK002</strain>
    </source>
</reference>
<organism evidence="2 3">
    <name type="scientific">Mycena albidolilacea</name>
    <dbReference type="NCBI Taxonomy" id="1033008"/>
    <lineage>
        <taxon>Eukaryota</taxon>
        <taxon>Fungi</taxon>
        <taxon>Dikarya</taxon>
        <taxon>Basidiomycota</taxon>
        <taxon>Agaricomycotina</taxon>
        <taxon>Agaricomycetes</taxon>
        <taxon>Agaricomycetidae</taxon>
        <taxon>Agaricales</taxon>
        <taxon>Marasmiineae</taxon>
        <taxon>Mycenaceae</taxon>
        <taxon>Mycena</taxon>
    </lineage>
</organism>
<gene>
    <name evidence="2" type="ORF">DFH08DRAFT_817084</name>
</gene>